<feature type="transmembrane region" description="Helical" evidence="6">
    <location>
        <begin position="109"/>
        <end position="128"/>
    </location>
</feature>
<comment type="caution">
    <text evidence="8">The sequence shown here is derived from an EMBL/GenBank/DDBJ whole genome shotgun (WGS) entry which is preliminary data.</text>
</comment>
<evidence type="ECO:0000256" key="4">
    <source>
        <dbReference type="ARBA" id="ARBA00022989"/>
    </source>
</evidence>
<evidence type="ECO:0000256" key="3">
    <source>
        <dbReference type="ARBA" id="ARBA00022692"/>
    </source>
</evidence>
<dbReference type="Proteomes" id="UP001597112">
    <property type="component" value="Unassembled WGS sequence"/>
</dbReference>
<keyword evidence="3 6" id="KW-0812">Transmembrane</keyword>
<sequence length="156" mass="17410">MTNNIVENILKLLKGEFIKFVFVGGISAVIEFSLLILFVEKLGIDYLIGNIGAFALTNIVTYILSKRYVFNASASANKAQEAGLFFLCLLGGLVVNQIVLWALVEFTSVDYRIAKVIAIAITVIWNFFTRKHLVFRNRAVATVEQPAPTEYSEENL</sequence>
<dbReference type="PANTHER" id="PTHR38459:SF1">
    <property type="entry name" value="PROPHAGE BACTOPRENOL-LINKED GLUCOSE TRANSLOCASE HOMOLOG"/>
    <property type="match status" value="1"/>
</dbReference>
<evidence type="ECO:0000259" key="7">
    <source>
        <dbReference type="Pfam" id="PF04138"/>
    </source>
</evidence>
<dbReference type="InterPro" id="IPR007267">
    <property type="entry name" value="GtrA_DPMS_TM"/>
</dbReference>
<proteinExistence type="inferred from homology"/>
<evidence type="ECO:0000313" key="8">
    <source>
        <dbReference type="EMBL" id="MFD0998459.1"/>
    </source>
</evidence>
<reference evidence="9" key="1">
    <citation type="journal article" date="2019" name="Int. J. Syst. Evol. Microbiol.">
        <title>The Global Catalogue of Microorganisms (GCM) 10K type strain sequencing project: providing services to taxonomists for standard genome sequencing and annotation.</title>
        <authorList>
            <consortium name="The Broad Institute Genomics Platform"/>
            <consortium name="The Broad Institute Genome Sequencing Center for Infectious Disease"/>
            <person name="Wu L."/>
            <person name="Ma J."/>
        </authorList>
    </citation>
    <scope>NUCLEOTIDE SEQUENCE [LARGE SCALE GENOMIC DNA]</scope>
    <source>
        <strain evidence="9">CCUG 58938</strain>
    </source>
</reference>
<feature type="transmembrane region" description="Helical" evidence="6">
    <location>
        <begin position="44"/>
        <end position="64"/>
    </location>
</feature>
<dbReference type="InterPro" id="IPR051401">
    <property type="entry name" value="GtrA_CellWall_Glycosyl"/>
</dbReference>
<accession>A0ABW3JX91</accession>
<dbReference type="EMBL" id="JBHTKA010000001">
    <property type="protein sequence ID" value="MFD0998459.1"/>
    <property type="molecule type" value="Genomic_DNA"/>
</dbReference>
<gene>
    <name evidence="8" type="ORF">ACFQ21_04045</name>
</gene>
<keyword evidence="9" id="KW-1185">Reference proteome</keyword>
<comment type="subcellular location">
    <subcellularLocation>
        <location evidence="1">Membrane</location>
        <topology evidence="1">Multi-pass membrane protein</topology>
    </subcellularLocation>
</comment>
<dbReference type="Pfam" id="PF04138">
    <property type="entry name" value="GtrA_DPMS_TM"/>
    <property type="match status" value="1"/>
</dbReference>
<feature type="transmembrane region" description="Helical" evidence="6">
    <location>
        <begin position="84"/>
        <end position="103"/>
    </location>
</feature>
<evidence type="ECO:0000256" key="1">
    <source>
        <dbReference type="ARBA" id="ARBA00004141"/>
    </source>
</evidence>
<evidence type="ECO:0000256" key="2">
    <source>
        <dbReference type="ARBA" id="ARBA00009399"/>
    </source>
</evidence>
<protein>
    <submittedName>
        <fullName evidence="8">GtrA family protein</fullName>
    </submittedName>
</protein>
<evidence type="ECO:0000256" key="5">
    <source>
        <dbReference type="ARBA" id="ARBA00023136"/>
    </source>
</evidence>
<name>A0ABW3JX91_9BACT</name>
<evidence type="ECO:0000313" key="9">
    <source>
        <dbReference type="Proteomes" id="UP001597112"/>
    </source>
</evidence>
<organism evidence="8 9">
    <name type="scientific">Ohtaekwangia kribbensis</name>
    <dbReference type="NCBI Taxonomy" id="688913"/>
    <lineage>
        <taxon>Bacteria</taxon>
        <taxon>Pseudomonadati</taxon>
        <taxon>Bacteroidota</taxon>
        <taxon>Cytophagia</taxon>
        <taxon>Cytophagales</taxon>
        <taxon>Fulvivirgaceae</taxon>
        <taxon>Ohtaekwangia</taxon>
    </lineage>
</organism>
<dbReference type="RefSeq" id="WP_377575194.1">
    <property type="nucleotide sequence ID" value="NZ_JBHTKA010000001.1"/>
</dbReference>
<feature type="transmembrane region" description="Helical" evidence="6">
    <location>
        <begin position="20"/>
        <end position="38"/>
    </location>
</feature>
<comment type="similarity">
    <text evidence="2">Belongs to the GtrA family.</text>
</comment>
<feature type="domain" description="GtrA/DPMS transmembrane" evidence="7">
    <location>
        <begin position="19"/>
        <end position="135"/>
    </location>
</feature>
<keyword evidence="4 6" id="KW-1133">Transmembrane helix</keyword>
<keyword evidence="5 6" id="KW-0472">Membrane</keyword>
<evidence type="ECO:0000256" key="6">
    <source>
        <dbReference type="SAM" id="Phobius"/>
    </source>
</evidence>
<dbReference type="PANTHER" id="PTHR38459">
    <property type="entry name" value="PROPHAGE BACTOPRENOL-LINKED GLUCOSE TRANSLOCASE HOMOLOG"/>
    <property type="match status" value="1"/>
</dbReference>